<evidence type="ECO:0000313" key="3">
    <source>
        <dbReference type="EMBL" id="KAK7241455.1"/>
    </source>
</evidence>
<keyword evidence="2" id="KW-1133">Transmembrane helix</keyword>
<gene>
    <name evidence="3" type="ORF">SO694_00058056</name>
</gene>
<proteinExistence type="predicted"/>
<comment type="caution">
    <text evidence="3">The sequence shown here is derived from an EMBL/GenBank/DDBJ whole genome shotgun (WGS) entry which is preliminary data.</text>
</comment>
<dbReference type="EMBL" id="JBBJCI010000201">
    <property type="protein sequence ID" value="KAK7241455.1"/>
    <property type="molecule type" value="Genomic_DNA"/>
</dbReference>
<organism evidence="3 4">
    <name type="scientific">Aureococcus anophagefferens</name>
    <name type="common">Harmful bloom alga</name>
    <dbReference type="NCBI Taxonomy" id="44056"/>
    <lineage>
        <taxon>Eukaryota</taxon>
        <taxon>Sar</taxon>
        <taxon>Stramenopiles</taxon>
        <taxon>Ochrophyta</taxon>
        <taxon>Pelagophyceae</taxon>
        <taxon>Pelagomonadales</taxon>
        <taxon>Pelagomonadaceae</taxon>
        <taxon>Aureococcus</taxon>
    </lineage>
</organism>
<evidence type="ECO:0008006" key="5">
    <source>
        <dbReference type="Google" id="ProtNLM"/>
    </source>
</evidence>
<accession>A0ABR1FYV7</accession>
<protein>
    <recommendedName>
        <fullName evidence="5">Rab-GAP TBC domain-containing protein</fullName>
    </recommendedName>
</protein>
<evidence type="ECO:0000256" key="1">
    <source>
        <dbReference type="SAM" id="MobiDB-lite"/>
    </source>
</evidence>
<dbReference type="Proteomes" id="UP001363151">
    <property type="component" value="Unassembled WGS sequence"/>
</dbReference>
<feature type="compositionally biased region" description="Acidic residues" evidence="1">
    <location>
        <begin position="51"/>
        <end position="74"/>
    </location>
</feature>
<sequence>MRRLSSRGSMKSASSRSRSFFSRADSRGSMKRLSSRARSIFFRADSREEFGDADEEEDEDEEDDDDEDEEDEEPLSPAVAAEALDMNHVRLSLAQYVWGAHFVAVPSILLLVVGFAQLLLATVLRRLRLLRRPTDAELHSTACDLLLESSLAIQFQVLRAEESGDEVGSFVWTPFPFMVDDAESGDVAPAGREGTLFSVDVDLTRRAILKATLNEERLGLPDLVALLAHALAADQHPKVHAYANWAIDPDDGVGHPYLRRASVVTALYNHFGKANAPWIMGLLLSKGAARELDAVFEASLAVTPPPHAEVRRLVAHSRLVRFIVRLRGPFMRCFDEHREAFPASYSAEAYFLGTVMHSLDHFNYTRFLSPWALLAMEVSPRLETLRAIQGVVRCMLSDDLPCVLFAREYKDSPMGFHREVYRIACEIDPFLAARMQTCIIK</sequence>
<evidence type="ECO:0000313" key="4">
    <source>
        <dbReference type="Proteomes" id="UP001363151"/>
    </source>
</evidence>
<name>A0ABR1FYV7_AURAN</name>
<evidence type="ECO:0000256" key="2">
    <source>
        <dbReference type="SAM" id="Phobius"/>
    </source>
</evidence>
<keyword evidence="2" id="KW-0812">Transmembrane</keyword>
<feature type="compositionally biased region" description="Low complexity" evidence="1">
    <location>
        <begin position="1"/>
        <end position="23"/>
    </location>
</feature>
<keyword evidence="2" id="KW-0472">Membrane</keyword>
<keyword evidence="4" id="KW-1185">Reference proteome</keyword>
<feature type="transmembrane region" description="Helical" evidence="2">
    <location>
        <begin position="96"/>
        <end position="124"/>
    </location>
</feature>
<feature type="region of interest" description="Disordered" evidence="1">
    <location>
        <begin position="1"/>
        <end position="75"/>
    </location>
</feature>
<reference evidence="3 4" key="1">
    <citation type="submission" date="2024-03" db="EMBL/GenBank/DDBJ databases">
        <title>Aureococcus anophagefferens CCMP1851 and Kratosvirus quantuckense: Draft genome of a second virus-susceptible host strain in the model system.</title>
        <authorList>
            <person name="Chase E."/>
            <person name="Truchon A.R."/>
            <person name="Schepens W."/>
            <person name="Wilhelm S.W."/>
        </authorList>
    </citation>
    <scope>NUCLEOTIDE SEQUENCE [LARGE SCALE GENOMIC DNA]</scope>
    <source>
        <strain evidence="3 4">CCMP1851</strain>
    </source>
</reference>